<gene>
    <name evidence="8" type="ORF">AYI70_g3346</name>
</gene>
<dbReference type="GO" id="GO:0071035">
    <property type="term" value="P:nuclear polyadenylation-dependent rRNA catabolic process"/>
    <property type="evidence" value="ECO:0007669"/>
    <property type="project" value="TreeGrafter"/>
</dbReference>
<dbReference type="InterPro" id="IPR036612">
    <property type="entry name" value="KH_dom_type_1_sf"/>
</dbReference>
<dbReference type="PANTHER" id="PTHR21321">
    <property type="entry name" value="PNAS-3 RELATED"/>
    <property type="match status" value="1"/>
</dbReference>
<evidence type="ECO:0000256" key="3">
    <source>
        <dbReference type="ARBA" id="ARBA00022552"/>
    </source>
</evidence>
<keyword evidence="9" id="KW-1185">Reference proteome</keyword>
<organism evidence="8 9">
    <name type="scientific">Smittium culicis</name>
    <dbReference type="NCBI Taxonomy" id="133412"/>
    <lineage>
        <taxon>Eukaryota</taxon>
        <taxon>Fungi</taxon>
        <taxon>Fungi incertae sedis</taxon>
        <taxon>Zoopagomycota</taxon>
        <taxon>Kickxellomycotina</taxon>
        <taxon>Harpellomycetes</taxon>
        <taxon>Harpellales</taxon>
        <taxon>Legeriomycetaceae</taxon>
        <taxon>Smittium</taxon>
    </lineage>
</organism>
<dbReference type="SUPFAM" id="SSF54791">
    <property type="entry name" value="Eukaryotic type KH-domain (KH-domain type I)"/>
    <property type="match status" value="1"/>
</dbReference>
<proteinExistence type="inferred from homology"/>
<dbReference type="GO" id="GO:0000176">
    <property type="term" value="C:nuclear exosome (RNase complex)"/>
    <property type="evidence" value="ECO:0007669"/>
    <property type="project" value="TreeGrafter"/>
</dbReference>
<dbReference type="Proteomes" id="UP000187283">
    <property type="component" value="Unassembled WGS sequence"/>
</dbReference>
<evidence type="ECO:0000313" key="8">
    <source>
        <dbReference type="EMBL" id="OMJ21651.1"/>
    </source>
</evidence>
<comment type="similarity">
    <text evidence="2">Belongs to the RRP4 family.</text>
</comment>
<dbReference type="InterPro" id="IPR048565">
    <property type="entry name" value="S1_RRP4"/>
</dbReference>
<dbReference type="PROSITE" id="PS50126">
    <property type="entry name" value="S1"/>
    <property type="match status" value="1"/>
</dbReference>
<accession>A0A1R1Y3U6</accession>
<dbReference type="GO" id="GO:0071028">
    <property type="term" value="P:nuclear mRNA surveillance"/>
    <property type="evidence" value="ECO:0007669"/>
    <property type="project" value="UniProtKB-ARBA"/>
</dbReference>
<reference evidence="8 9" key="1">
    <citation type="submission" date="2017-01" db="EMBL/GenBank/DDBJ databases">
        <authorList>
            <person name="Mah S.A."/>
            <person name="Swanson W.J."/>
            <person name="Moy G.W."/>
            <person name="Vacquier V.D."/>
        </authorList>
    </citation>
    <scope>NUCLEOTIDE SEQUENCE [LARGE SCALE GENOMIC DNA]</scope>
    <source>
        <strain evidence="8 9">GSMNP</strain>
    </source>
</reference>
<dbReference type="Gene3D" id="2.40.50.140">
    <property type="entry name" value="Nucleic acid-binding proteins"/>
    <property type="match status" value="1"/>
</dbReference>
<dbReference type="PANTHER" id="PTHR21321:SF4">
    <property type="entry name" value="EXOSOME COMPLEX COMPONENT RRP4"/>
    <property type="match status" value="1"/>
</dbReference>
<dbReference type="OrthoDB" id="1650at2759"/>
<evidence type="ECO:0000259" key="7">
    <source>
        <dbReference type="PROSITE" id="PS50126"/>
    </source>
</evidence>
<dbReference type="SUPFAM" id="SSF50249">
    <property type="entry name" value="Nucleic acid-binding proteins"/>
    <property type="match status" value="1"/>
</dbReference>
<dbReference type="AlphaFoldDB" id="A0A1R1Y3U6"/>
<dbReference type="Pfam" id="PF14382">
    <property type="entry name" value="ECR1_N"/>
    <property type="match status" value="1"/>
</dbReference>
<dbReference type="Gene3D" id="2.40.50.100">
    <property type="match status" value="1"/>
</dbReference>
<dbReference type="GO" id="GO:0034475">
    <property type="term" value="P:U4 snRNA 3'-end processing"/>
    <property type="evidence" value="ECO:0007669"/>
    <property type="project" value="TreeGrafter"/>
</dbReference>
<dbReference type="Pfam" id="PF21266">
    <property type="entry name" value="S1_RRP4"/>
    <property type="match status" value="1"/>
</dbReference>
<dbReference type="InterPro" id="IPR026699">
    <property type="entry name" value="Exosome_RNA_bind1/RRP40/RRP4"/>
</dbReference>
<keyword evidence="6" id="KW-0539">Nucleus</keyword>
<dbReference type="CDD" id="cd22525">
    <property type="entry name" value="KH-I_Rrp4_eukar"/>
    <property type="match status" value="1"/>
</dbReference>
<evidence type="ECO:0000313" key="9">
    <source>
        <dbReference type="Proteomes" id="UP000187283"/>
    </source>
</evidence>
<dbReference type="InterPro" id="IPR025721">
    <property type="entry name" value="Exosome_cplx_N_dom"/>
</dbReference>
<evidence type="ECO:0000256" key="4">
    <source>
        <dbReference type="ARBA" id="ARBA00022835"/>
    </source>
</evidence>
<dbReference type="GO" id="GO:0071051">
    <property type="term" value="P:poly(A)-dependent snoRNA 3'-end processing"/>
    <property type="evidence" value="ECO:0007669"/>
    <property type="project" value="TreeGrafter"/>
</dbReference>
<dbReference type="InterPro" id="IPR012340">
    <property type="entry name" value="NA-bd_OB-fold"/>
</dbReference>
<dbReference type="SUPFAM" id="SSF110324">
    <property type="entry name" value="Ribosomal L27 protein-like"/>
    <property type="match status" value="1"/>
</dbReference>
<dbReference type="FunFam" id="2.40.50.140:FF:000038">
    <property type="entry name" value="Exosome complex component RRP4"/>
    <property type="match status" value="1"/>
</dbReference>
<keyword evidence="4" id="KW-0271">Exosome</keyword>
<dbReference type="EMBL" id="LSSN01000948">
    <property type="protein sequence ID" value="OMJ21651.1"/>
    <property type="molecule type" value="Genomic_DNA"/>
</dbReference>
<dbReference type="GO" id="GO:0000467">
    <property type="term" value="P:exonucleolytic trimming to generate mature 3'-end of 5.8S rRNA from tricistronic rRNA transcript (SSU-rRNA, 5.8S rRNA, LSU-rRNA)"/>
    <property type="evidence" value="ECO:0007669"/>
    <property type="project" value="TreeGrafter"/>
</dbReference>
<dbReference type="STRING" id="133412.A0A1R1Y3U6"/>
<dbReference type="InterPro" id="IPR003029">
    <property type="entry name" value="S1_domain"/>
</dbReference>
<comment type="caution">
    <text evidence="8">The sequence shown here is derived from an EMBL/GenBank/DDBJ whole genome shotgun (WGS) entry which is preliminary data.</text>
</comment>
<evidence type="ECO:0000256" key="5">
    <source>
        <dbReference type="ARBA" id="ARBA00022884"/>
    </source>
</evidence>
<dbReference type="GO" id="GO:0003723">
    <property type="term" value="F:RNA binding"/>
    <property type="evidence" value="ECO:0007669"/>
    <property type="project" value="UniProtKB-KW"/>
</dbReference>
<keyword evidence="3" id="KW-0698">rRNA processing</keyword>
<feature type="domain" description="S1 motif" evidence="7">
    <location>
        <begin position="72"/>
        <end position="150"/>
    </location>
</feature>
<sequence length="286" mass="31570">MASLADGSTSNDNAKKIVTPGTLITSDPSFMKGHGTFVEDGKIYASVAGTVERINRLISVKSFGQRFVGEIGDTIVGRITRVTNKRWMVDINSKQDAVLLLSSINLPGGIQRRKSESDELMMRHFFKEGDLVFAEVQALFGDGALSLHTRNIEYGKLKSGLLVSVNPDLVVRSRNHVLLFGFNNVQAILGKNGLIFVRKYNSIDSIEKDINELYSDTNLPISSTEREELVRVANSITLLNRLSITINQSTITSCYELGQDFKSKDILTLSVANSIADQVRIQISQN</sequence>
<dbReference type="GO" id="GO:0071034">
    <property type="term" value="P:CUT catabolic process"/>
    <property type="evidence" value="ECO:0007669"/>
    <property type="project" value="TreeGrafter"/>
</dbReference>
<evidence type="ECO:0000256" key="6">
    <source>
        <dbReference type="ARBA" id="ARBA00023242"/>
    </source>
</evidence>
<dbReference type="GO" id="GO:0071038">
    <property type="term" value="P:TRAMP-dependent tRNA surveillance pathway"/>
    <property type="evidence" value="ECO:0007669"/>
    <property type="project" value="TreeGrafter"/>
</dbReference>
<dbReference type="GO" id="GO:0000177">
    <property type="term" value="C:cytoplasmic exosome (RNase complex)"/>
    <property type="evidence" value="ECO:0007669"/>
    <property type="project" value="TreeGrafter"/>
</dbReference>
<evidence type="ECO:0000256" key="1">
    <source>
        <dbReference type="ARBA" id="ARBA00004123"/>
    </source>
</evidence>
<dbReference type="CDD" id="cd05789">
    <property type="entry name" value="S1_Rrp4"/>
    <property type="match status" value="1"/>
</dbReference>
<keyword evidence="5" id="KW-0694">RNA-binding</keyword>
<comment type="subcellular location">
    <subcellularLocation>
        <location evidence="1">Nucleus</location>
    </subcellularLocation>
</comment>
<dbReference type="SMART" id="SM00316">
    <property type="entry name" value="S1"/>
    <property type="match status" value="1"/>
</dbReference>
<evidence type="ECO:0000256" key="2">
    <source>
        <dbReference type="ARBA" id="ARBA00009155"/>
    </source>
</evidence>
<protein>
    <submittedName>
        <fullName evidence="8">Exosome complex component rrp4</fullName>
    </submittedName>
</protein>
<name>A0A1R1Y3U6_9FUNG</name>